<organism evidence="2 3">
    <name type="scientific">Comamonas terrigena</name>
    <dbReference type="NCBI Taxonomy" id="32013"/>
    <lineage>
        <taxon>Bacteria</taxon>
        <taxon>Pseudomonadati</taxon>
        <taxon>Pseudomonadota</taxon>
        <taxon>Betaproteobacteria</taxon>
        <taxon>Burkholderiales</taxon>
        <taxon>Comamonadaceae</taxon>
        <taxon>Comamonas</taxon>
    </lineage>
</organism>
<dbReference type="OrthoDB" id="6902852at2"/>
<evidence type="ECO:0000313" key="3">
    <source>
        <dbReference type="Proteomes" id="UP000220246"/>
    </source>
</evidence>
<protein>
    <recommendedName>
        <fullName evidence="4">DUF4175 domain-containing protein</fullName>
    </recommendedName>
</protein>
<sequence>MTQPLKYRHFVFLWAWPIALGLLTAIGLVAALFSDDGWGDHLAALCLGIPVLVGLWFGWLRRQTPRRTDPK</sequence>
<dbReference type="AlphaFoldDB" id="A0A2A7UTA8"/>
<name>A0A2A7UTA8_COMTR</name>
<evidence type="ECO:0000313" key="2">
    <source>
        <dbReference type="EMBL" id="PEH88464.1"/>
    </source>
</evidence>
<dbReference type="STRING" id="1219032.GCA_001515545_03107"/>
<accession>A0A2A7UTA8</accession>
<evidence type="ECO:0000256" key="1">
    <source>
        <dbReference type="SAM" id="Phobius"/>
    </source>
</evidence>
<evidence type="ECO:0008006" key="4">
    <source>
        <dbReference type="Google" id="ProtNLM"/>
    </source>
</evidence>
<comment type="caution">
    <text evidence="2">The sequence shown here is derived from an EMBL/GenBank/DDBJ whole genome shotgun (WGS) entry which is preliminary data.</text>
</comment>
<keyword evidence="1" id="KW-1133">Transmembrane helix</keyword>
<proteinExistence type="predicted"/>
<feature type="transmembrane region" description="Helical" evidence="1">
    <location>
        <begin position="39"/>
        <end position="60"/>
    </location>
</feature>
<feature type="transmembrane region" description="Helical" evidence="1">
    <location>
        <begin position="12"/>
        <end position="33"/>
    </location>
</feature>
<keyword evidence="1" id="KW-0812">Transmembrane</keyword>
<dbReference type="GeneID" id="80800435"/>
<reference evidence="3" key="1">
    <citation type="submission" date="2017-09" db="EMBL/GenBank/DDBJ databases">
        <title>FDA dAtabase for Regulatory Grade micrObial Sequences (FDA-ARGOS): Supporting development and validation of Infectious Disease Dx tests.</title>
        <authorList>
            <person name="Minogue T."/>
            <person name="Wolcott M."/>
            <person name="Wasieloski L."/>
            <person name="Aguilar W."/>
            <person name="Moore D."/>
            <person name="Tallon L."/>
            <person name="Sadzewicz L."/>
            <person name="Ott S."/>
            <person name="Zhao X."/>
            <person name="Nagaraj S."/>
            <person name="Vavikolanu K."/>
            <person name="Aluvathingal J."/>
            <person name="Nadendla S."/>
            <person name="Sichtig H."/>
        </authorList>
    </citation>
    <scope>NUCLEOTIDE SEQUENCE [LARGE SCALE GENOMIC DNA]</scope>
    <source>
        <strain evidence="3">FDAARGOS_394</strain>
    </source>
</reference>
<keyword evidence="3" id="KW-1185">Reference proteome</keyword>
<dbReference type="Proteomes" id="UP000220246">
    <property type="component" value="Unassembled WGS sequence"/>
</dbReference>
<dbReference type="RefSeq" id="WP_066539684.1">
    <property type="nucleotide sequence ID" value="NZ_DALZQJ010000020.1"/>
</dbReference>
<dbReference type="EMBL" id="PDEA01000001">
    <property type="protein sequence ID" value="PEH88464.1"/>
    <property type="molecule type" value="Genomic_DNA"/>
</dbReference>
<gene>
    <name evidence="2" type="ORF">CRM82_07475</name>
</gene>
<keyword evidence="1" id="KW-0472">Membrane</keyword>